<dbReference type="Gene3D" id="2.102.10.10">
    <property type="entry name" value="Rieske [2Fe-2S] iron-sulphur domain"/>
    <property type="match status" value="1"/>
</dbReference>
<name>A0A1S8TSG0_9CLOT</name>
<dbReference type="InterPro" id="IPR017941">
    <property type="entry name" value="Rieske_2Fe-2S"/>
</dbReference>
<dbReference type="SUPFAM" id="SSF51905">
    <property type="entry name" value="FAD/NAD(P)-binding domain"/>
    <property type="match status" value="1"/>
</dbReference>
<keyword evidence="4" id="KW-0411">Iron-sulfur</keyword>
<dbReference type="Pfam" id="PF00355">
    <property type="entry name" value="Rieske"/>
    <property type="match status" value="1"/>
</dbReference>
<evidence type="ECO:0000313" key="7">
    <source>
        <dbReference type="Proteomes" id="UP000190890"/>
    </source>
</evidence>
<dbReference type="InterPro" id="IPR036922">
    <property type="entry name" value="Rieske_2Fe-2S_sf"/>
</dbReference>
<evidence type="ECO:0000256" key="3">
    <source>
        <dbReference type="ARBA" id="ARBA00023004"/>
    </source>
</evidence>
<dbReference type="OrthoDB" id="9767869at2"/>
<evidence type="ECO:0000259" key="5">
    <source>
        <dbReference type="PROSITE" id="PS51296"/>
    </source>
</evidence>
<evidence type="ECO:0000256" key="4">
    <source>
        <dbReference type="ARBA" id="ARBA00023014"/>
    </source>
</evidence>
<dbReference type="AlphaFoldDB" id="A0A1S8TSG0"/>
<dbReference type="PANTHER" id="PTHR13847">
    <property type="entry name" value="SARCOSINE DEHYDROGENASE-RELATED"/>
    <property type="match status" value="1"/>
</dbReference>
<dbReference type="InterPro" id="IPR036188">
    <property type="entry name" value="FAD/NAD-bd_sf"/>
</dbReference>
<accession>A0A1S8TSG0</accession>
<dbReference type="GO" id="GO:0005737">
    <property type="term" value="C:cytoplasm"/>
    <property type="evidence" value="ECO:0007669"/>
    <property type="project" value="TreeGrafter"/>
</dbReference>
<dbReference type="STRING" id="29367.CLPUN_13120"/>
<keyword evidence="3" id="KW-0408">Iron</keyword>
<dbReference type="PANTHER" id="PTHR13847:SF274">
    <property type="entry name" value="RIESKE 2FE-2S IRON-SULFUR PROTEIN YHFW-RELATED"/>
    <property type="match status" value="1"/>
</dbReference>
<evidence type="ECO:0000256" key="2">
    <source>
        <dbReference type="ARBA" id="ARBA00022723"/>
    </source>
</evidence>
<dbReference type="GO" id="GO:0004497">
    <property type="term" value="F:monooxygenase activity"/>
    <property type="evidence" value="ECO:0007669"/>
    <property type="project" value="UniProtKB-ARBA"/>
</dbReference>
<keyword evidence="1" id="KW-0001">2Fe-2S</keyword>
<feature type="domain" description="Rieske" evidence="5">
    <location>
        <begin position="396"/>
        <end position="479"/>
    </location>
</feature>
<dbReference type="GO" id="GO:0016705">
    <property type="term" value="F:oxidoreductase activity, acting on paired donors, with incorporation or reduction of molecular oxygen"/>
    <property type="evidence" value="ECO:0007669"/>
    <property type="project" value="UniProtKB-ARBA"/>
</dbReference>
<keyword evidence="6" id="KW-0560">Oxidoreductase</keyword>
<comment type="caution">
    <text evidence="6">The sequence shown here is derived from an EMBL/GenBank/DDBJ whole genome shotgun (WGS) entry which is preliminary data.</text>
</comment>
<evidence type="ECO:0000313" key="6">
    <source>
        <dbReference type="EMBL" id="OOM80646.1"/>
    </source>
</evidence>
<dbReference type="InterPro" id="IPR006076">
    <property type="entry name" value="FAD-dep_OxRdtase"/>
</dbReference>
<dbReference type="GO" id="GO:0051537">
    <property type="term" value="F:2 iron, 2 sulfur cluster binding"/>
    <property type="evidence" value="ECO:0007669"/>
    <property type="project" value="UniProtKB-KW"/>
</dbReference>
<protein>
    <submittedName>
        <fullName evidence="6">Gamma-glutamylputrescine oxidoreductase</fullName>
        <ecNumber evidence="6">1.4.3.-</ecNumber>
    </submittedName>
</protein>
<dbReference type="Pfam" id="PF01266">
    <property type="entry name" value="DAO"/>
    <property type="match status" value="1"/>
</dbReference>
<evidence type="ECO:0000256" key="1">
    <source>
        <dbReference type="ARBA" id="ARBA00022714"/>
    </source>
</evidence>
<organism evidence="6 7">
    <name type="scientific">Clostridium puniceum</name>
    <dbReference type="NCBI Taxonomy" id="29367"/>
    <lineage>
        <taxon>Bacteria</taxon>
        <taxon>Bacillati</taxon>
        <taxon>Bacillota</taxon>
        <taxon>Clostridia</taxon>
        <taxon>Eubacteriales</taxon>
        <taxon>Clostridiaceae</taxon>
        <taxon>Clostridium</taxon>
    </lineage>
</organism>
<dbReference type="RefSeq" id="WP_077846519.1">
    <property type="nucleotide sequence ID" value="NZ_LZZM01000080.1"/>
</dbReference>
<keyword evidence="7" id="KW-1185">Reference proteome</keyword>
<dbReference type="Gene3D" id="3.30.9.10">
    <property type="entry name" value="D-Amino Acid Oxidase, subunit A, domain 2"/>
    <property type="match status" value="1"/>
</dbReference>
<dbReference type="SUPFAM" id="SSF50022">
    <property type="entry name" value="ISP domain"/>
    <property type="match status" value="1"/>
</dbReference>
<sequence length="479" mass="54068">MESVWNSGFKFRKRETLSEDIECDIVIIGAGIAGLLTAYMLNKSGRNVVVIEAKSIASGNTKNTTAKITSQHDLIYNNIIKEFDEEKARQYAKANGLAIKKYKEIIDEEKIDCDFEEKDAYIYSLDNIKDLEDECEVAKNLGIDAELVKEVSLPFDIKIALKFKHQAQFNPLKFLKPISENLTIYENTRALEIKENLVVTRGGKISANHIVVATHFPFLNVPGYYFMRMHQERSYVLALENAADVNGMYKDNDKKGYSFRNYKNLLLLGGLAQRSGENEDGGAYDELRKVAKELYPNSIEKYHWSAQDCVALDTIPYIGHYSSKTPNLYVATGFKKWGMTSSMVASMIISDMILGKENDFSEIFSPSRFDMSASMKNAANDLMKTAKNFIAQRINIPEEHTENVQKGHGAIVEYRGEKAGVYKDKAGNIFAVSTKCPHLGCELHWNADELTWDCPCHGSRFDYNGNWVESPATSCLDNM</sequence>
<proteinExistence type="predicted"/>
<reference evidence="6 7" key="1">
    <citation type="submission" date="2016-05" db="EMBL/GenBank/DDBJ databases">
        <title>Microbial solvent formation.</title>
        <authorList>
            <person name="Poehlein A."/>
            <person name="Montoya Solano J.D."/>
            <person name="Flitsch S."/>
            <person name="Krabben P."/>
            <person name="Duerre P."/>
            <person name="Daniel R."/>
        </authorList>
    </citation>
    <scope>NUCLEOTIDE SEQUENCE [LARGE SCALE GENOMIC DNA]</scope>
    <source>
        <strain evidence="6 7">DSM 2619</strain>
    </source>
</reference>
<dbReference type="Gene3D" id="3.50.50.60">
    <property type="entry name" value="FAD/NAD(P)-binding domain"/>
    <property type="match status" value="1"/>
</dbReference>
<dbReference type="GO" id="GO:0046872">
    <property type="term" value="F:metal ion binding"/>
    <property type="evidence" value="ECO:0007669"/>
    <property type="project" value="UniProtKB-KW"/>
</dbReference>
<dbReference type="PROSITE" id="PS51296">
    <property type="entry name" value="RIESKE"/>
    <property type="match status" value="1"/>
</dbReference>
<dbReference type="Proteomes" id="UP000190890">
    <property type="component" value="Unassembled WGS sequence"/>
</dbReference>
<keyword evidence="2" id="KW-0479">Metal-binding</keyword>
<gene>
    <name evidence="6" type="primary">puuB</name>
    <name evidence="6" type="ORF">CLPUN_13120</name>
</gene>
<dbReference type="EC" id="1.4.3.-" evidence="6"/>
<dbReference type="EMBL" id="LZZM01000080">
    <property type="protein sequence ID" value="OOM80646.1"/>
    <property type="molecule type" value="Genomic_DNA"/>
</dbReference>